<organism evidence="5 6">
    <name type="scientific">Patella caerulea</name>
    <name type="common">Rayed Mediterranean limpet</name>
    <dbReference type="NCBI Taxonomy" id="87958"/>
    <lineage>
        <taxon>Eukaryota</taxon>
        <taxon>Metazoa</taxon>
        <taxon>Spiralia</taxon>
        <taxon>Lophotrochozoa</taxon>
        <taxon>Mollusca</taxon>
        <taxon>Gastropoda</taxon>
        <taxon>Patellogastropoda</taxon>
        <taxon>Patelloidea</taxon>
        <taxon>Patellidae</taxon>
        <taxon>Patella</taxon>
    </lineage>
</organism>
<comment type="caution">
    <text evidence="5">The sequence shown here is derived from an EMBL/GenBank/DDBJ whole genome shotgun (WGS) entry which is preliminary data.</text>
</comment>
<sequence length="359" mass="42555">MAATKPYKLDLEPQKRNVFVTQLHARDDEDDITQIPVVREPGHRLLESSTNTRQRTLLLKQEVETDKVDAELEAKRREFKERMEACEKRRIEVQKKQQRMKDRVSKFEKFIEENEVKQRRAIQKYQQEVRLRAMKKSELQILTEQLEEIKQRHRSLQKLLAQYKKYETYLLAVVEAMPEDYITSSEDKVKGLMMRHRTLDEANKDLLSNLNAIGDEFEATKAKLDLLKQEDNTKKLWYNSQLAELKTLEEQKSGKNQRKEQNFLLTKDNLKFKRTELGITLMAIDNIYEKCRKEKSYDLPADKVNIDDKLKHIEYHLKEREQVAYIVQTDTGTTIDSFKPDSPKPNKEKQTKSVRVKVP</sequence>
<name>A0AAN8JVQ9_PATCE</name>
<dbReference type="GO" id="GO:0005856">
    <property type="term" value="C:cytoskeleton"/>
    <property type="evidence" value="ECO:0007669"/>
    <property type="project" value="UniProtKB-ARBA"/>
</dbReference>
<evidence type="ECO:0000313" key="6">
    <source>
        <dbReference type="Proteomes" id="UP001347796"/>
    </source>
</evidence>
<protein>
    <recommendedName>
        <fullName evidence="4">DUF4200 domain-containing protein</fullName>
    </recommendedName>
</protein>
<proteinExistence type="predicted"/>
<feature type="coiled-coil region" evidence="2">
    <location>
        <begin position="69"/>
        <end position="103"/>
    </location>
</feature>
<dbReference type="AlphaFoldDB" id="A0AAN8JVQ9"/>
<evidence type="ECO:0000259" key="4">
    <source>
        <dbReference type="Pfam" id="PF13863"/>
    </source>
</evidence>
<reference evidence="5 6" key="1">
    <citation type="submission" date="2024-01" db="EMBL/GenBank/DDBJ databases">
        <title>The genome of the rayed Mediterranean limpet Patella caerulea (Linnaeus, 1758).</title>
        <authorList>
            <person name="Anh-Thu Weber A."/>
            <person name="Halstead-Nussloch G."/>
        </authorList>
    </citation>
    <scope>NUCLEOTIDE SEQUENCE [LARGE SCALE GENOMIC DNA]</scope>
    <source>
        <strain evidence="5">AATW-2023a</strain>
        <tissue evidence="5">Whole specimen</tissue>
    </source>
</reference>
<dbReference type="PANTHER" id="PTHR21683:SF18">
    <property type="entry name" value="COILED-COIL DOMAIN-CONTAINING PROTEIN 42 HOMOLOG"/>
    <property type="match status" value="1"/>
</dbReference>
<evidence type="ECO:0000313" key="5">
    <source>
        <dbReference type="EMBL" id="KAK6183700.1"/>
    </source>
</evidence>
<evidence type="ECO:0000256" key="2">
    <source>
        <dbReference type="SAM" id="Coils"/>
    </source>
</evidence>
<dbReference type="Pfam" id="PF13863">
    <property type="entry name" value="DUF4200"/>
    <property type="match status" value="1"/>
</dbReference>
<gene>
    <name evidence="5" type="ORF">SNE40_011127</name>
</gene>
<feature type="compositionally biased region" description="Basic and acidic residues" evidence="3">
    <location>
        <begin position="338"/>
        <end position="351"/>
    </location>
</feature>
<keyword evidence="1 2" id="KW-0175">Coiled coil</keyword>
<dbReference type="InterPro" id="IPR025252">
    <property type="entry name" value="DUF4200"/>
</dbReference>
<feature type="region of interest" description="Disordered" evidence="3">
    <location>
        <begin position="333"/>
        <end position="359"/>
    </location>
</feature>
<evidence type="ECO:0000256" key="3">
    <source>
        <dbReference type="SAM" id="MobiDB-lite"/>
    </source>
</evidence>
<dbReference type="PANTHER" id="PTHR21683">
    <property type="entry name" value="COILED-COIL DOMAIN-CONTAINING PROTEIN 42 LIKE-2-LIKE-RELATED"/>
    <property type="match status" value="1"/>
</dbReference>
<dbReference type="InterPro" id="IPR051147">
    <property type="entry name" value="CFAP_domain-containing"/>
</dbReference>
<accession>A0AAN8JVQ9</accession>
<evidence type="ECO:0000256" key="1">
    <source>
        <dbReference type="ARBA" id="ARBA00023054"/>
    </source>
</evidence>
<feature type="domain" description="DUF4200" evidence="4">
    <location>
        <begin position="58"/>
        <end position="175"/>
    </location>
</feature>
<dbReference type="EMBL" id="JAZGQO010000007">
    <property type="protein sequence ID" value="KAK6183700.1"/>
    <property type="molecule type" value="Genomic_DNA"/>
</dbReference>
<feature type="coiled-coil region" evidence="2">
    <location>
        <begin position="132"/>
        <end position="166"/>
    </location>
</feature>
<feature type="coiled-coil region" evidence="2">
    <location>
        <begin position="210"/>
        <end position="258"/>
    </location>
</feature>
<keyword evidence="6" id="KW-1185">Reference proteome</keyword>
<dbReference type="Proteomes" id="UP001347796">
    <property type="component" value="Unassembled WGS sequence"/>
</dbReference>